<comment type="caution">
    <text evidence="1">The sequence shown here is derived from an EMBL/GenBank/DDBJ whole genome shotgun (WGS) entry which is preliminary data.</text>
</comment>
<reference evidence="1 2" key="1">
    <citation type="journal article" date="2021" name="Hortic Res">
        <title>High-quality reference genome and annotation aids understanding of berry development for evergreen blueberry (Vaccinium darrowii).</title>
        <authorList>
            <person name="Yu J."/>
            <person name="Hulse-Kemp A.M."/>
            <person name="Babiker E."/>
            <person name="Staton M."/>
        </authorList>
    </citation>
    <scope>NUCLEOTIDE SEQUENCE [LARGE SCALE GENOMIC DNA]</scope>
    <source>
        <strain evidence="2">cv. NJ 8807/NJ 8810</strain>
        <tissue evidence="1">Young leaf</tissue>
    </source>
</reference>
<organism evidence="1 2">
    <name type="scientific">Vaccinium darrowii</name>
    <dbReference type="NCBI Taxonomy" id="229202"/>
    <lineage>
        <taxon>Eukaryota</taxon>
        <taxon>Viridiplantae</taxon>
        <taxon>Streptophyta</taxon>
        <taxon>Embryophyta</taxon>
        <taxon>Tracheophyta</taxon>
        <taxon>Spermatophyta</taxon>
        <taxon>Magnoliopsida</taxon>
        <taxon>eudicotyledons</taxon>
        <taxon>Gunneridae</taxon>
        <taxon>Pentapetalae</taxon>
        <taxon>asterids</taxon>
        <taxon>Ericales</taxon>
        <taxon>Ericaceae</taxon>
        <taxon>Vaccinioideae</taxon>
        <taxon>Vaccinieae</taxon>
        <taxon>Vaccinium</taxon>
    </lineage>
</organism>
<sequence length="756" mass="86515">MGERILAGIAANVLSSLGSYAIQEIGLAWGFKKDLSKMESLVSTIKNVLSDAQEQSISNRAVKEWLERLELILYDVYDLLDEVAAETKTRQVETRTSLARKVHYFCTSSNPVVFRYVVGRKIKDIRERLNETVLQMNNFQFVVKLVERQIETIRREETSSFVNAQTTIGREDDREKLVRLLLSSHDAEDVAIILIVGIGGLGKTTLAQLVYNDRRIQNHFTKGLWVCVSNDFDIKTILIKLLQADGRQHVSITSYRNEGLEQLQNQVRNILSGDNFLLFLDDVWNEDRVEWKKLEDLFMTLGRGVRIVVTTRSKMVASIVRTSTVEPYELEGLSDNDCLDILVKWAFKEGDENKHQNLVNIGMNEELEDIGENYLQELVRRCFLIPYHASTYYDPSGRERYIMHDLVHDLAQYVAGNEFLCIKGLITEAVPDTVRHVSFESNAYCEFPRLLIKTKKLRSIFYPSKSEPMSESSVQQDITSFRRLRVLEGCRSLDNIFLPKKRGKLKLLRYLSLNGVQSLPKSLSELLYLQYLDLSESQVFELPEDFGKLIDLRFLCLSTTLTCLPKNEIGRLTSLRTLIIYRCMNLTSLGEAMEHLSCLRELVVDCCDELVSLPADYRHLTSLDRLEISFCRRLNFSDDADLEGLLSLKKLVLNGLPGLVSLPKGLQEAAATLNQLEIVSCWNFTSPSESVLPNLISLQSLRVCHCRKVRSLPEGMQSLTKLHYLNIFMCYPDTSRYREGGEDWPKIAHVPTIDIF</sequence>
<protein>
    <submittedName>
        <fullName evidence="1">Uncharacterized protein</fullName>
    </submittedName>
</protein>
<accession>A0ACB7YNU6</accession>
<evidence type="ECO:0000313" key="1">
    <source>
        <dbReference type="EMBL" id="KAH7855083.1"/>
    </source>
</evidence>
<keyword evidence="2" id="KW-1185">Reference proteome</keyword>
<dbReference type="Proteomes" id="UP000828048">
    <property type="component" value="Chromosome 11"/>
</dbReference>
<gene>
    <name evidence="1" type="ORF">Vadar_021048</name>
</gene>
<dbReference type="EMBL" id="CM037161">
    <property type="protein sequence ID" value="KAH7855083.1"/>
    <property type="molecule type" value="Genomic_DNA"/>
</dbReference>
<evidence type="ECO:0000313" key="2">
    <source>
        <dbReference type="Proteomes" id="UP000828048"/>
    </source>
</evidence>
<name>A0ACB7YNU6_9ERIC</name>
<proteinExistence type="predicted"/>